<dbReference type="AlphaFoldDB" id="A0A094YQV0"/>
<comment type="caution">
    <text evidence="1">The sequence shown here is derived from an EMBL/GenBank/DDBJ whole genome shotgun (WGS) entry which is preliminary data.</text>
</comment>
<accession>A0A094YQV0</accession>
<sequence>MRRKIQEKPVPGCLFQPFAAGCEASGRNAGATQKRAVSASFSP</sequence>
<dbReference type="PATRIC" id="fig|104102.7.peg.1859"/>
<keyword evidence="2" id="KW-1185">Reference proteome</keyword>
<gene>
    <name evidence="1" type="ORF">AtDm6_1878</name>
</gene>
<evidence type="ECO:0000313" key="1">
    <source>
        <dbReference type="EMBL" id="KGB23009.1"/>
    </source>
</evidence>
<dbReference type="EMBL" id="JOKM01000071">
    <property type="protein sequence ID" value="KGB23009.1"/>
    <property type="molecule type" value="Genomic_DNA"/>
</dbReference>
<protein>
    <submittedName>
        <fullName evidence="1">Uncharacterized protein</fullName>
    </submittedName>
</protein>
<dbReference type="PROSITE" id="PS51257">
    <property type="entry name" value="PROKAR_LIPOPROTEIN"/>
    <property type="match status" value="1"/>
</dbReference>
<organism evidence="1 2">
    <name type="scientific">Acetobacter tropicalis</name>
    <dbReference type="NCBI Taxonomy" id="104102"/>
    <lineage>
        <taxon>Bacteria</taxon>
        <taxon>Pseudomonadati</taxon>
        <taxon>Pseudomonadota</taxon>
        <taxon>Alphaproteobacteria</taxon>
        <taxon>Acetobacterales</taxon>
        <taxon>Acetobacteraceae</taxon>
        <taxon>Acetobacter</taxon>
    </lineage>
</organism>
<dbReference type="STRING" id="104102.AtDm6_1878"/>
<dbReference type="Proteomes" id="UP000029448">
    <property type="component" value="Unassembled WGS sequence"/>
</dbReference>
<proteinExistence type="predicted"/>
<evidence type="ECO:0000313" key="2">
    <source>
        <dbReference type="Proteomes" id="UP000029448"/>
    </source>
</evidence>
<name>A0A094YQV0_9PROT</name>
<reference evidence="1 2" key="1">
    <citation type="submission" date="2014-06" db="EMBL/GenBank/DDBJ databases">
        <title>Functional and comparative genomic analyses of the Drosophila gut microbiota identify candidate symbiosis factors.</title>
        <authorList>
            <person name="Newell P.D."/>
            <person name="Chaston J.M."/>
            <person name="Douglas A.E."/>
        </authorList>
    </citation>
    <scope>NUCLEOTIDE SEQUENCE [LARGE SCALE GENOMIC DNA]</scope>
    <source>
        <strain evidence="1 2">DmCS_006</strain>
    </source>
</reference>